<feature type="transmembrane region" description="Helical" evidence="3">
    <location>
        <begin position="383"/>
        <end position="402"/>
    </location>
</feature>
<evidence type="ECO:0000256" key="2">
    <source>
        <dbReference type="ARBA" id="ARBA00023136"/>
    </source>
</evidence>
<keyword evidence="2 3" id="KW-0472">Membrane</keyword>
<protein>
    <submittedName>
        <fullName evidence="4">GerA spore germination protein</fullName>
    </submittedName>
</protein>
<keyword evidence="5" id="KW-1185">Reference proteome</keyword>
<dbReference type="GO" id="GO:0016020">
    <property type="term" value="C:membrane"/>
    <property type="evidence" value="ECO:0007669"/>
    <property type="project" value="InterPro"/>
</dbReference>
<dbReference type="PANTHER" id="PTHR22550">
    <property type="entry name" value="SPORE GERMINATION PROTEIN"/>
    <property type="match status" value="1"/>
</dbReference>
<dbReference type="PANTHER" id="PTHR22550:SF5">
    <property type="entry name" value="LEUCINE ZIPPER PROTEIN 4"/>
    <property type="match status" value="1"/>
</dbReference>
<feature type="transmembrane region" description="Helical" evidence="3">
    <location>
        <begin position="414"/>
        <end position="442"/>
    </location>
</feature>
<reference evidence="5" key="1">
    <citation type="submission" date="2015-07" db="EMBL/GenBank/DDBJ databases">
        <title>Near-Complete Genome Sequence of the Cellulolytic Bacterium Bacteroides (Pseudobacteroides) cellulosolvens ATCC 35603.</title>
        <authorList>
            <person name="Dassa B."/>
            <person name="Utturkar S.M."/>
            <person name="Klingeman D.M."/>
            <person name="Hurt R.A."/>
            <person name="Keller M."/>
            <person name="Xu J."/>
            <person name="Reddy Y.H.K."/>
            <person name="Borovok I."/>
            <person name="Grinberg I.R."/>
            <person name="Lamed R."/>
            <person name="Zhivin O."/>
            <person name="Bayer E.A."/>
            <person name="Brown S.D."/>
        </authorList>
    </citation>
    <scope>NUCLEOTIDE SEQUENCE [LARGE SCALE GENOMIC DNA]</scope>
    <source>
        <strain evidence="5">DSM 2933</strain>
    </source>
</reference>
<proteinExistence type="inferred from homology"/>
<keyword evidence="3" id="KW-1133">Transmembrane helix</keyword>
<evidence type="ECO:0000256" key="1">
    <source>
        <dbReference type="ARBA" id="ARBA00005278"/>
    </source>
</evidence>
<dbReference type="PATRIC" id="fig|398512.5.peg.2564"/>
<dbReference type="RefSeq" id="WP_050753402.1">
    <property type="nucleotide sequence ID" value="NZ_JQKC01000029.1"/>
</dbReference>
<dbReference type="OrthoDB" id="9772630at2"/>
<dbReference type="GO" id="GO:0009847">
    <property type="term" value="P:spore germination"/>
    <property type="evidence" value="ECO:0007669"/>
    <property type="project" value="InterPro"/>
</dbReference>
<accession>A0A0L6JN27</accession>
<evidence type="ECO:0000313" key="5">
    <source>
        <dbReference type="Proteomes" id="UP000036923"/>
    </source>
</evidence>
<feature type="transmembrane region" description="Helical" evidence="3">
    <location>
        <begin position="358"/>
        <end position="377"/>
    </location>
</feature>
<evidence type="ECO:0000256" key="3">
    <source>
        <dbReference type="SAM" id="Phobius"/>
    </source>
</evidence>
<dbReference type="EMBL" id="LGTC01000001">
    <property type="protein sequence ID" value="KNY27191.1"/>
    <property type="molecule type" value="Genomic_DNA"/>
</dbReference>
<keyword evidence="3" id="KW-0812">Transmembrane</keyword>
<dbReference type="PIRSF" id="PIRSF005690">
    <property type="entry name" value="GerBA"/>
    <property type="match status" value="1"/>
</dbReference>
<dbReference type="InterPro" id="IPR004995">
    <property type="entry name" value="Spore_Ger"/>
</dbReference>
<comment type="similarity">
    <text evidence="1">Belongs to the GerABKA family.</text>
</comment>
<gene>
    <name evidence="4" type="ORF">Bccel_2459</name>
</gene>
<sequence>MHWKKNKSDNAETPKETKGIDVKLIIDKLKDCPDIVQKKVFLDSKYEAYFIYIGNMVNKDLLQRDFMRPVLSMGFKELSNRSMVLNLPCYEITLLNNSDEVVENIMSGNSVFVSDSIGFALSYTASDMAERSIDEPVTEKNVRGPHEGFVEPLSTNLSILRRKIKNNKLKFKTVTLGIQTNQKVAVTYIEDIANIDMVNSIYNKISNIKIDGLSSIGNLEQLIIPHPFSLFPQFLATERPDRVMAALLEGSVVIIMDGTPVTLVAPVDFISFFQAPDDYSTSWIHGSFLRLLRIIGLILAVILPSLYIGVTTFHYYVAPLNLLIFLAESRSKVPFPPIVEVLILEILVEMIREAAVRLPTYIGTVIGVFASLVIGQAAVEAGIVSNVLIVIVGASAVASYVIPSFDMSMSIRILRFIFTLAASFFGFIGIVICTGFTLVHLVSMQSLGQPYFQPFAPLVVKDLKDTIFRLPLKAMGKRTTITKTKNQTRGRKNGRE</sequence>
<dbReference type="STRING" id="398512.Bccel_2459"/>
<dbReference type="InterPro" id="IPR050768">
    <property type="entry name" value="UPF0353/GerABKA_families"/>
</dbReference>
<evidence type="ECO:0000313" key="4">
    <source>
        <dbReference type="EMBL" id="KNY27191.1"/>
    </source>
</evidence>
<comment type="caution">
    <text evidence="4">The sequence shown here is derived from an EMBL/GenBank/DDBJ whole genome shotgun (WGS) entry which is preliminary data.</text>
</comment>
<feature type="transmembrane region" description="Helical" evidence="3">
    <location>
        <begin position="291"/>
        <end position="313"/>
    </location>
</feature>
<name>A0A0L6JN27_9FIRM</name>
<dbReference type="eggNOG" id="COG0697">
    <property type="taxonomic scope" value="Bacteria"/>
</dbReference>
<organism evidence="4 5">
    <name type="scientific">Pseudobacteroides cellulosolvens ATCC 35603 = DSM 2933</name>
    <dbReference type="NCBI Taxonomy" id="398512"/>
    <lineage>
        <taxon>Bacteria</taxon>
        <taxon>Bacillati</taxon>
        <taxon>Bacillota</taxon>
        <taxon>Clostridia</taxon>
        <taxon>Eubacteriales</taxon>
        <taxon>Oscillospiraceae</taxon>
        <taxon>Pseudobacteroides</taxon>
    </lineage>
</organism>
<dbReference type="Proteomes" id="UP000036923">
    <property type="component" value="Unassembled WGS sequence"/>
</dbReference>
<dbReference type="AlphaFoldDB" id="A0A0L6JN27"/>
<dbReference type="Pfam" id="PF03323">
    <property type="entry name" value="GerA"/>
    <property type="match status" value="1"/>
</dbReference>